<accession>A0A498Q5W7</accession>
<protein>
    <submittedName>
        <fullName evidence="1">Uncharacterized protein</fullName>
    </submittedName>
</protein>
<sequence>MLLLARMFGLPWFWIVEGGDDVVQVMQDLTVHLGQTLLTAGFGGGDQLQGLLPLLVVLGQELGCDLGRLRWL</sequence>
<organism evidence="1 2">
    <name type="scientific">Mycobacterium innocens</name>
    <dbReference type="NCBI Taxonomy" id="2341083"/>
    <lineage>
        <taxon>Bacteria</taxon>
        <taxon>Bacillati</taxon>
        <taxon>Actinomycetota</taxon>
        <taxon>Actinomycetes</taxon>
        <taxon>Mycobacteriales</taxon>
        <taxon>Mycobacteriaceae</taxon>
        <taxon>Mycobacterium</taxon>
    </lineage>
</organism>
<reference evidence="1 2" key="1">
    <citation type="submission" date="2018-09" db="EMBL/GenBank/DDBJ databases">
        <authorList>
            <person name="Tagini F."/>
        </authorList>
    </citation>
    <scope>NUCLEOTIDE SEQUENCE [LARGE SCALE GENOMIC DNA]</scope>
    <source>
        <strain evidence="1 2">MK13</strain>
    </source>
</reference>
<dbReference type="EMBL" id="UPHQ01000165">
    <property type="protein sequence ID" value="VBA40691.1"/>
    <property type="molecule type" value="Genomic_DNA"/>
</dbReference>
<dbReference type="Proteomes" id="UP000267289">
    <property type="component" value="Unassembled WGS sequence"/>
</dbReference>
<gene>
    <name evidence="1" type="ORF">LAUMK13_03185</name>
</gene>
<dbReference type="RefSeq" id="WP_208649064.1">
    <property type="nucleotide sequence ID" value="NZ_UPHQ01000165.1"/>
</dbReference>
<evidence type="ECO:0000313" key="2">
    <source>
        <dbReference type="Proteomes" id="UP000267289"/>
    </source>
</evidence>
<evidence type="ECO:0000313" key="1">
    <source>
        <dbReference type="EMBL" id="VBA40691.1"/>
    </source>
</evidence>
<name>A0A498Q5W7_9MYCO</name>
<keyword evidence="2" id="KW-1185">Reference proteome</keyword>
<dbReference type="AlphaFoldDB" id="A0A498Q5W7"/>
<proteinExistence type="predicted"/>